<accession>A0ABY9Z2R2</accession>
<feature type="coiled-coil region" evidence="10">
    <location>
        <begin position="63"/>
        <end position="90"/>
    </location>
</feature>
<dbReference type="PANTHER" id="PTHR37479:SF1">
    <property type="entry name" value="CELL DIVISION PROTEIN FTSL"/>
    <property type="match status" value="1"/>
</dbReference>
<keyword evidence="3 8" id="KW-0132">Cell division</keyword>
<name>A0ABY9Z2R2_9GAMM</name>
<keyword evidence="10" id="KW-0175">Coiled coil</keyword>
<evidence type="ECO:0000256" key="3">
    <source>
        <dbReference type="ARBA" id="ARBA00022618"/>
    </source>
</evidence>
<keyword evidence="6 8" id="KW-0472">Membrane</keyword>
<protein>
    <recommendedName>
        <fullName evidence="8 9">Cell division protein FtsL</fullName>
    </recommendedName>
</protein>
<dbReference type="RefSeq" id="WP_311885520.1">
    <property type="nucleotide sequence ID" value="NZ_CP119391.1"/>
</dbReference>
<dbReference type="HAMAP" id="MF_00910">
    <property type="entry name" value="FtsL"/>
    <property type="match status" value="1"/>
</dbReference>
<feature type="transmembrane region" description="Helical" evidence="8">
    <location>
        <begin position="38"/>
        <end position="59"/>
    </location>
</feature>
<organism evidence="12 13">
    <name type="scientific">Halomonas piscis</name>
    <dbReference type="NCBI Taxonomy" id="3031727"/>
    <lineage>
        <taxon>Bacteria</taxon>
        <taxon>Pseudomonadati</taxon>
        <taxon>Pseudomonadota</taxon>
        <taxon>Gammaproteobacteria</taxon>
        <taxon>Oceanospirillales</taxon>
        <taxon>Halomonadaceae</taxon>
        <taxon>Halomonas</taxon>
    </lineage>
</organism>
<comment type="function">
    <text evidence="8">Essential cell division protein. May link together the upstream cell division proteins, which are predominantly cytoplasmic, with the downstream cell division proteins, which are predominantly periplasmic.</text>
</comment>
<comment type="similarity">
    <text evidence="8">Belongs to the FtsL family.</text>
</comment>
<dbReference type="NCBIfam" id="TIGR02209">
    <property type="entry name" value="ftsL_broad"/>
    <property type="match status" value="1"/>
</dbReference>
<gene>
    <name evidence="8 12" type="primary">ftsL</name>
    <name evidence="12" type="ORF">P1P91_07060</name>
</gene>
<keyword evidence="5 8" id="KW-1133">Transmembrane helix</keyword>
<proteinExistence type="inferred from homology"/>
<keyword evidence="2 8" id="KW-1003">Cell membrane</keyword>
<dbReference type="EMBL" id="CP119391">
    <property type="protein sequence ID" value="WNK21423.1"/>
    <property type="molecule type" value="Genomic_DNA"/>
</dbReference>
<comment type="subcellular location">
    <subcellularLocation>
        <location evidence="8">Cell inner membrane</location>
        <topology evidence="8">Single-pass type II membrane protein</topology>
    </subcellularLocation>
    <subcellularLocation>
        <location evidence="1">Cell membrane</location>
        <topology evidence="1">Single-pass type II membrane protein</topology>
    </subcellularLocation>
    <text evidence="8">Localizes to the division septum where it forms a ring structure.</text>
</comment>
<keyword evidence="13" id="KW-1185">Reference proteome</keyword>
<keyword evidence="7 8" id="KW-0131">Cell cycle</keyword>
<evidence type="ECO:0000313" key="12">
    <source>
        <dbReference type="EMBL" id="WNK21423.1"/>
    </source>
</evidence>
<evidence type="ECO:0000256" key="5">
    <source>
        <dbReference type="ARBA" id="ARBA00022989"/>
    </source>
</evidence>
<evidence type="ECO:0000313" key="13">
    <source>
        <dbReference type="Proteomes" id="UP001301869"/>
    </source>
</evidence>
<dbReference type="InterPro" id="IPR011922">
    <property type="entry name" value="Cell_div_FtsL"/>
</dbReference>
<evidence type="ECO:0000256" key="9">
    <source>
        <dbReference type="NCBIfam" id="TIGR02209"/>
    </source>
</evidence>
<evidence type="ECO:0000256" key="4">
    <source>
        <dbReference type="ARBA" id="ARBA00022692"/>
    </source>
</evidence>
<dbReference type="PANTHER" id="PTHR37479">
    <property type="entry name" value="CELL DIVISION PROTEIN FTSL"/>
    <property type="match status" value="1"/>
</dbReference>
<evidence type="ECO:0000256" key="2">
    <source>
        <dbReference type="ARBA" id="ARBA00022475"/>
    </source>
</evidence>
<reference evidence="12 13" key="1">
    <citation type="submission" date="2023-03" db="EMBL/GenBank/DDBJ databases">
        <title>Halomonas sp. nov., isolated from Korean tranditional fermented seafood 'Jeotgal'.</title>
        <authorList>
            <person name="Kim B."/>
            <person name="Shin N.-R."/>
        </authorList>
    </citation>
    <scope>NUCLEOTIDE SEQUENCE [LARGE SCALE GENOMIC DNA]</scope>
    <source>
        <strain evidence="12 13">SG2L-4</strain>
    </source>
</reference>
<evidence type="ECO:0000256" key="7">
    <source>
        <dbReference type="ARBA" id="ARBA00023306"/>
    </source>
</evidence>
<evidence type="ECO:0000256" key="11">
    <source>
        <dbReference type="SAM" id="MobiDB-lite"/>
    </source>
</evidence>
<keyword evidence="8" id="KW-0997">Cell inner membrane</keyword>
<evidence type="ECO:0000256" key="6">
    <source>
        <dbReference type="ARBA" id="ARBA00023136"/>
    </source>
</evidence>
<dbReference type="Pfam" id="PF04999">
    <property type="entry name" value="FtsL"/>
    <property type="match status" value="1"/>
</dbReference>
<sequence length="123" mass="13794">MGSRVTPRPPHARRRKGPSQWLKRPEGPFSLRACLSPGTLLVAGLMAACLFSGLSVVVITHETRAQYARLQTLEQEKNQLNTEWGRLLLEDGTWSTPARIEKIATERLDMRIPDVHDVEVIAP</sequence>
<evidence type="ECO:0000256" key="10">
    <source>
        <dbReference type="SAM" id="Coils"/>
    </source>
</evidence>
<comment type="subunit">
    <text evidence="8">Part of a complex composed of FtsB, FtsL and FtsQ.</text>
</comment>
<dbReference type="GO" id="GO:0051301">
    <property type="term" value="P:cell division"/>
    <property type="evidence" value="ECO:0007669"/>
    <property type="project" value="UniProtKB-KW"/>
</dbReference>
<evidence type="ECO:0000256" key="8">
    <source>
        <dbReference type="HAMAP-Rule" id="MF_00910"/>
    </source>
</evidence>
<keyword evidence="4 8" id="KW-0812">Transmembrane</keyword>
<evidence type="ECO:0000256" key="1">
    <source>
        <dbReference type="ARBA" id="ARBA00004401"/>
    </source>
</evidence>
<dbReference type="Proteomes" id="UP001301869">
    <property type="component" value="Chromosome"/>
</dbReference>
<feature type="region of interest" description="Disordered" evidence="11">
    <location>
        <begin position="1"/>
        <end position="24"/>
    </location>
</feature>